<gene>
    <name evidence="2" type="ORF">CS022_13995</name>
</gene>
<dbReference type="EMBL" id="PEIB01000016">
    <property type="protein sequence ID" value="RXJ72743.1"/>
    <property type="molecule type" value="Genomic_DNA"/>
</dbReference>
<dbReference type="Gene3D" id="3.40.50.150">
    <property type="entry name" value="Vaccinia Virus protein VP39"/>
    <property type="match status" value="1"/>
</dbReference>
<protein>
    <submittedName>
        <fullName evidence="2">SAM-dependent methyltransferase</fullName>
    </submittedName>
</protein>
<evidence type="ECO:0000259" key="1">
    <source>
        <dbReference type="Pfam" id="PF13649"/>
    </source>
</evidence>
<accession>A0A4Q0YQ72</accession>
<dbReference type="Proteomes" id="UP000290287">
    <property type="component" value="Unassembled WGS sequence"/>
</dbReference>
<dbReference type="InterPro" id="IPR041698">
    <property type="entry name" value="Methyltransf_25"/>
</dbReference>
<dbReference type="SUPFAM" id="SSF53335">
    <property type="entry name" value="S-adenosyl-L-methionine-dependent methyltransferases"/>
    <property type="match status" value="1"/>
</dbReference>
<evidence type="ECO:0000313" key="3">
    <source>
        <dbReference type="Proteomes" id="UP000290287"/>
    </source>
</evidence>
<feature type="domain" description="Methyltransferase" evidence="1">
    <location>
        <begin position="39"/>
        <end position="128"/>
    </location>
</feature>
<dbReference type="GO" id="GO:0008168">
    <property type="term" value="F:methyltransferase activity"/>
    <property type="evidence" value="ECO:0007669"/>
    <property type="project" value="UniProtKB-KW"/>
</dbReference>
<keyword evidence="3" id="KW-1185">Reference proteome</keyword>
<dbReference type="RefSeq" id="WP_129122789.1">
    <property type="nucleotide sequence ID" value="NZ_PEIB01000016.1"/>
</dbReference>
<organism evidence="2 3">
    <name type="scientific">Veronia nyctiphanis</name>
    <dbReference type="NCBI Taxonomy" id="1278244"/>
    <lineage>
        <taxon>Bacteria</taxon>
        <taxon>Pseudomonadati</taxon>
        <taxon>Pseudomonadota</taxon>
        <taxon>Gammaproteobacteria</taxon>
        <taxon>Vibrionales</taxon>
        <taxon>Vibrionaceae</taxon>
        <taxon>Veronia</taxon>
    </lineage>
</organism>
<dbReference type="Pfam" id="PF13649">
    <property type="entry name" value="Methyltransf_25"/>
    <property type="match status" value="1"/>
</dbReference>
<sequence>MDDKTDNWKKYYQKALTRPHAMRTELAVQLNESDLNVAVDCGCGTGSDVEYLSKQDYKVFGFDVNQDSVTICRDRFGSIAQVNIDQASFETFNYPETGVIVANSSLFFADPLQFSKTWAKIESSIAIGGVFAGDFMGFKDSWAQGFRIPTTALTEQKVRDLFTNFEIVKFSERDELGKTTIGVEKHWHTYGVVAIKRT</sequence>
<keyword evidence="2" id="KW-0489">Methyltransferase</keyword>
<comment type="caution">
    <text evidence="2">The sequence shown here is derived from an EMBL/GenBank/DDBJ whole genome shotgun (WGS) entry which is preliminary data.</text>
</comment>
<keyword evidence="2" id="KW-0808">Transferase</keyword>
<reference evidence="2 3" key="1">
    <citation type="submission" date="2017-10" db="EMBL/GenBank/DDBJ databases">
        <title>Nyctiphanis sp. nov., isolated from the stomach of the euphausiid Nyctiphanes simplex (Hansen, 1911) in the Gulf of California.</title>
        <authorList>
            <person name="Gomez-Gil B."/>
            <person name="Aguilar-Mendez M."/>
            <person name="Lopez-Cortes A."/>
            <person name="Gomez-Gutierrez J."/>
            <person name="Roque A."/>
            <person name="Lang E."/>
            <person name="Gonzalez-Castillo A."/>
        </authorList>
    </citation>
    <scope>NUCLEOTIDE SEQUENCE [LARGE SCALE GENOMIC DNA]</scope>
    <source>
        <strain evidence="2 3">CAIM 600</strain>
    </source>
</reference>
<dbReference type="AlphaFoldDB" id="A0A4Q0YQ72"/>
<dbReference type="InterPro" id="IPR029063">
    <property type="entry name" value="SAM-dependent_MTases_sf"/>
</dbReference>
<dbReference type="GO" id="GO:0032259">
    <property type="term" value="P:methylation"/>
    <property type="evidence" value="ECO:0007669"/>
    <property type="project" value="UniProtKB-KW"/>
</dbReference>
<proteinExistence type="predicted"/>
<name>A0A4Q0YQ72_9GAMM</name>
<dbReference type="OrthoDB" id="9804312at2"/>
<evidence type="ECO:0000313" key="2">
    <source>
        <dbReference type="EMBL" id="RXJ72743.1"/>
    </source>
</evidence>